<feature type="domain" description="DUF4296" evidence="2">
    <location>
        <begin position="24"/>
        <end position="106"/>
    </location>
</feature>
<protein>
    <submittedName>
        <fullName evidence="3">DUF4296 domain-containing protein</fullName>
    </submittedName>
</protein>
<name>A0A3E1QB83_9FLAO</name>
<dbReference type="Proteomes" id="UP000261082">
    <property type="component" value="Unassembled WGS sequence"/>
</dbReference>
<dbReference type="PROSITE" id="PS51257">
    <property type="entry name" value="PROKAR_LIPOPROTEIN"/>
    <property type="match status" value="1"/>
</dbReference>
<evidence type="ECO:0000313" key="4">
    <source>
        <dbReference type="Proteomes" id="UP000261082"/>
    </source>
</evidence>
<dbReference type="InterPro" id="IPR025381">
    <property type="entry name" value="DUF4296"/>
</dbReference>
<organism evidence="3 4">
    <name type="scientific">Marixanthomonas ophiurae</name>
    <dbReference type="NCBI Taxonomy" id="387659"/>
    <lineage>
        <taxon>Bacteria</taxon>
        <taxon>Pseudomonadati</taxon>
        <taxon>Bacteroidota</taxon>
        <taxon>Flavobacteriia</taxon>
        <taxon>Flavobacteriales</taxon>
        <taxon>Flavobacteriaceae</taxon>
        <taxon>Marixanthomonas</taxon>
    </lineage>
</organism>
<feature type="compositionally biased region" description="Basic and acidic residues" evidence="1">
    <location>
        <begin position="115"/>
        <end position="129"/>
    </location>
</feature>
<dbReference type="EMBL" id="QVID01000001">
    <property type="protein sequence ID" value="RFN59395.1"/>
    <property type="molecule type" value="Genomic_DNA"/>
</dbReference>
<dbReference type="RefSeq" id="WP_117158392.1">
    <property type="nucleotide sequence ID" value="NZ_QVID01000001.1"/>
</dbReference>
<evidence type="ECO:0000256" key="1">
    <source>
        <dbReference type="SAM" id="MobiDB-lite"/>
    </source>
</evidence>
<dbReference type="Pfam" id="PF14129">
    <property type="entry name" value="DUF4296"/>
    <property type="match status" value="1"/>
</dbReference>
<reference evidence="3 4" key="1">
    <citation type="journal article" date="2007" name="Int. J. Syst. Evol. Microbiol.">
        <title>Marixanthomonas ophiurae gen. nov., sp. nov., a marine bacterium of the family Flavobacteriaceae isolated from a deep-sea brittle star.</title>
        <authorList>
            <person name="Romanenko L.A."/>
            <person name="Uchino M."/>
            <person name="Frolova G.M."/>
            <person name="Mikhailov V.V."/>
        </authorList>
    </citation>
    <scope>NUCLEOTIDE SEQUENCE [LARGE SCALE GENOMIC DNA]</scope>
    <source>
        <strain evidence="3 4">KMM 3046</strain>
    </source>
</reference>
<proteinExistence type="predicted"/>
<gene>
    <name evidence="3" type="ORF">DZ858_04825</name>
</gene>
<accession>A0A3E1QB83</accession>
<keyword evidence="4" id="KW-1185">Reference proteome</keyword>
<dbReference type="AlphaFoldDB" id="A0A3E1QB83"/>
<sequence length="148" mass="16891">MKYLFFILFFAAFGCQSVEKPKKPDNLISEEKMIEIMMESYISNAARSVNNRKIRSYGLKLDSVIYAKYNVDSTQVSNSNNYYAANLEDYESMFQIIDERLKALKKEADSIQKLEEANKSEEEKVKDSVSEQSGLVPALQASSQDSIE</sequence>
<evidence type="ECO:0000259" key="2">
    <source>
        <dbReference type="Pfam" id="PF14129"/>
    </source>
</evidence>
<evidence type="ECO:0000313" key="3">
    <source>
        <dbReference type="EMBL" id="RFN59395.1"/>
    </source>
</evidence>
<feature type="region of interest" description="Disordered" evidence="1">
    <location>
        <begin position="115"/>
        <end position="148"/>
    </location>
</feature>
<comment type="caution">
    <text evidence="3">The sequence shown here is derived from an EMBL/GenBank/DDBJ whole genome shotgun (WGS) entry which is preliminary data.</text>
</comment>